<evidence type="ECO:0000256" key="1">
    <source>
        <dbReference type="SAM" id="MobiDB-lite"/>
    </source>
</evidence>
<evidence type="ECO:0000313" key="3">
    <source>
        <dbReference type="Proteomes" id="UP000673691"/>
    </source>
</evidence>
<feature type="compositionally biased region" description="Basic and acidic residues" evidence="1">
    <location>
        <begin position="110"/>
        <end position="124"/>
    </location>
</feature>
<feature type="compositionally biased region" description="Basic and acidic residues" evidence="1">
    <location>
        <begin position="132"/>
        <end position="151"/>
    </location>
</feature>
<comment type="caution">
    <text evidence="2">The sequence shown here is derived from an EMBL/GenBank/DDBJ whole genome shotgun (WGS) entry which is preliminary data.</text>
</comment>
<sequence length="172" mass="16314">MEAGAGGDVPRASRRGSGGGGKGVFESGGGGFPGVPKRLARGLLAGFAVEDGPGGGGGGLAGSSDGGSVMLAAGSLDDGEAGDGSGGDGLGHGGVAEDGVDDVGDFGVRVGEEAESHRGAERRGGGGQEEGGGARDTHGGEGIRKREKEPEIGGCVCGLAGGRRTEGRAGRT</sequence>
<name>A0A8H8A0V3_9FUNG</name>
<organism evidence="2 3">
    <name type="scientific">Olpidium bornovanus</name>
    <dbReference type="NCBI Taxonomy" id="278681"/>
    <lineage>
        <taxon>Eukaryota</taxon>
        <taxon>Fungi</taxon>
        <taxon>Fungi incertae sedis</taxon>
        <taxon>Olpidiomycota</taxon>
        <taxon>Olpidiomycotina</taxon>
        <taxon>Olpidiomycetes</taxon>
        <taxon>Olpidiales</taxon>
        <taxon>Olpidiaceae</taxon>
        <taxon>Olpidium</taxon>
    </lineage>
</organism>
<accession>A0A8H8A0V3</accession>
<evidence type="ECO:0000313" key="2">
    <source>
        <dbReference type="EMBL" id="KAG5462949.1"/>
    </source>
</evidence>
<reference evidence="2 3" key="1">
    <citation type="journal article" name="Sci. Rep.">
        <title>Genome-scale phylogenetic analyses confirm Olpidium as the closest living zoosporic fungus to the non-flagellated, terrestrial fungi.</title>
        <authorList>
            <person name="Chang Y."/>
            <person name="Rochon D."/>
            <person name="Sekimoto S."/>
            <person name="Wang Y."/>
            <person name="Chovatia M."/>
            <person name="Sandor L."/>
            <person name="Salamov A."/>
            <person name="Grigoriev I.V."/>
            <person name="Stajich J.E."/>
            <person name="Spatafora J.W."/>
        </authorList>
    </citation>
    <scope>NUCLEOTIDE SEQUENCE [LARGE SCALE GENOMIC DNA]</scope>
    <source>
        <strain evidence="2">S191</strain>
    </source>
</reference>
<feature type="compositionally biased region" description="Gly residues" evidence="1">
    <location>
        <begin position="52"/>
        <end position="65"/>
    </location>
</feature>
<keyword evidence="3" id="KW-1185">Reference proteome</keyword>
<dbReference type="AlphaFoldDB" id="A0A8H8A0V3"/>
<proteinExistence type="predicted"/>
<feature type="compositionally biased region" description="Basic and acidic residues" evidence="1">
    <location>
        <begin position="163"/>
        <end position="172"/>
    </location>
</feature>
<feature type="compositionally biased region" description="Low complexity" evidence="1">
    <location>
        <begin position="66"/>
        <end position="76"/>
    </location>
</feature>
<gene>
    <name evidence="2" type="ORF">BJ554DRAFT_2686</name>
</gene>
<feature type="compositionally biased region" description="Gly residues" evidence="1">
    <location>
        <begin position="16"/>
        <end position="33"/>
    </location>
</feature>
<dbReference type="EMBL" id="JAEFCI010001372">
    <property type="protein sequence ID" value="KAG5462949.1"/>
    <property type="molecule type" value="Genomic_DNA"/>
</dbReference>
<feature type="compositionally biased region" description="Gly residues" evidence="1">
    <location>
        <begin position="82"/>
        <end position="96"/>
    </location>
</feature>
<protein>
    <submittedName>
        <fullName evidence="2">Uncharacterized protein</fullName>
    </submittedName>
</protein>
<dbReference type="Proteomes" id="UP000673691">
    <property type="component" value="Unassembled WGS sequence"/>
</dbReference>
<feature type="region of interest" description="Disordered" evidence="1">
    <location>
        <begin position="1"/>
        <end position="172"/>
    </location>
</feature>
<feature type="non-terminal residue" evidence="2">
    <location>
        <position position="172"/>
    </location>
</feature>